<sequence>MEFTFYGVKVGECKIADLLVENEFPKETENIKLTAAEIFNDKTVEDTSDRIQIYDVLLAGEYSQEILPPFPSFLPLYAKEFSRLRQRIYQ</sequence>
<dbReference type="AlphaFoldDB" id="A0A6A8DLF0"/>
<organism evidence="1 2">
    <name type="scientific">Aquibacillus halophilus</name>
    <dbReference type="NCBI Taxonomy" id="930132"/>
    <lineage>
        <taxon>Bacteria</taxon>
        <taxon>Bacillati</taxon>
        <taxon>Bacillota</taxon>
        <taxon>Bacilli</taxon>
        <taxon>Bacillales</taxon>
        <taxon>Bacillaceae</taxon>
        <taxon>Aquibacillus</taxon>
    </lineage>
</organism>
<evidence type="ECO:0000313" key="2">
    <source>
        <dbReference type="Proteomes" id="UP000799092"/>
    </source>
</evidence>
<dbReference type="EMBL" id="WJNG01000003">
    <property type="protein sequence ID" value="MRH42082.1"/>
    <property type="molecule type" value="Genomic_DNA"/>
</dbReference>
<reference evidence="1" key="1">
    <citation type="submission" date="2019-11" db="EMBL/GenBank/DDBJ databases">
        <authorList>
            <person name="Li J."/>
        </authorList>
    </citation>
    <scope>NUCLEOTIDE SEQUENCE</scope>
    <source>
        <strain evidence="1">B6B</strain>
    </source>
</reference>
<accession>A0A6A8DLF0</accession>
<proteinExistence type="predicted"/>
<comment type="caution">
    <text evidence="1">The sequence shown here is derived from an EMBL/GenBank/DDBJ whole genome shotgun (WGS) entry which is preliminary data.</text>
</comment>
<evidence type="ECO:0000313" key="1">
    <source>
        <dbReference type="EMBL" id="MRH42082.1"/>
    </source>
</evidence>
<gene>
    <name evidence="1" type="ORF">GH741_05260</name>
</gene>
<name>A0A6A8DLF0_9BACI</name>
<protein>
    <submittedName>
        <fullName evidence="1">Uncharacterized protein</fullName>
    </submittedName>
</protein>
<keyword evidence="2" id="KW-1185">Reference proteome</keyword>
<dbReference type="Proteomes" id="UP000799092">
    <property type="component" value="Unassembled WGS sequence"/>
</dbReference>